<evidence type="ECO:0000256" key="6">
    <source>
        <dbReference type="RuleBase" id="RU000560"/>
    </source>
</evidence>
<sequence>MPRVTRGTQHTKRRRNLLAYTKGYKWGRKSKIKLARTAMLKAGAYAFRDRRAKKRTFRRLWNIKINAAARELGTTYSRLIAALVIKEVRLNRKSLAHLAEHKPAVFKNVVDAVK</sequence>
<protein>
    <recommendedName>
        <fullName evidence="4 5">Large ribosomal subunit protein bL20</fullName>
    </recommendedName>
</protein>
<evidence type="ECO:0000256" key="3">
    <source>
        <dbReference type="ARBA" id="ARBA00023274"/>
    </source>
</evidence>
<dbReference type="GO" id="GO:0019843">
    <property type="term" value="F:rRNA binding"/>
    <property type="evidence" value="ECO:0007669"/>
    <property type="project" value="UniProtKB-UniRule"/>
</dbReference>
<dbReference type="GO" id="GO:0006412">
    <property type="term" value="P:translation"/>
    <property type="evidence" value="ECO:0007669"/>
    <property type="project" value="InterPro"/>
</dbReference>
<dbReference type="PANTHER" id="PTHR10986">
    <property type="entry name" value="39S RIBOSOMAL PROTEIN L20"/>
    <property type="match status" value="1"/>
</dbReference>
<dbReference type="GO" id="GO:1990904">
    <property type="term" value="C:ribonucleoprotein complex"/>
    <property type="evidence" value="ECO:0007669"/>
    <property type="project" value="UniProtKB-KW"/>
</dbReference>
<evidence type="ECO:0000256" key="2">
    <source>
        <dbReference type="ARBA" id="ARBA00022980"/>
    </source>
</evidence>
<evidence type="ECO:0000313" key="8">
    <source>
        <dbReference type="Proteomes" id="UP000176932"/>
    </source>
</evidence>
<dbReference type="InterPro" id="IPR035566">
    <property type="entry name" value="Ribosomal_protein_bL20_C"/>
</dbReference>
<organism evidence="7 8">
    <name type="scientific">Candidatus Uhrbacteria bacterium RIFCSPLOWO2_01_FULL_53_9</name>
    <dbReference type="NCBI Taxonomy" id="1802403"/>
    <lineage>
        <taxon>Bacteria</taxon>
        <taxon>Candidatus Uhriibacteriota</taxon>
    </lineage>
</organism>
<dbReference type="PRINTS" id="PR00062">
    <property type="entry name" value="RIBOSOMALL20"/>
</dbReference>
<accession>A0A1F7UZM3</accession>
<keyword evidence="2 5" id="KW-0689">Ribosomal protein</keyword>
<reference evidence="7 8" key="1">
    <citation type="journal article" date="2016" name="Nat. Commun.">
        <title>Thousands of microbial genomes shed light on interconnected biogeochemical processes in an aquifer system.</title>
        <authorList>
            <person name="Anantharaman K."/>
            <person name="Brown C.T."/>
            <person name="Hug L.A."/>
            <person name="Sharon I."/>
            <person name="Castelle C.J."/>
            <person name="Probst A.J."/>
            <person name="Thomas B.C."/>
            <person name="Singh A."/>
            <person name="Wilkins M.J."/>
            <person name="Karaoz U."/>
            <person name="Brodie E.L."/>
            <person name="Williams K.H."/>
            <person name="Hubbard S.S."/>
            <person name="Banfield J.F."/>
        </authorList>
    </citation>
    <scope>NUCLEOTIDE SEQUENCE [LARGE SCALE GENOMIC DNA]</scope>
</reference>
<keyword evidence="3 5" id="KW-0687">Ribonucleoprotein</keyword>
<evidence type="ECO:0000256" key="1">
    <source>
        <dbReference type="ARBA" id="ARBA00007698"/>
    </source>
</evidence>
<dbReference type="Gene3D" id="6.10.160.10">
    <property type="match status" value="1"/>
</dbReference>
<dbReference type="SUPFAM" id="SSF74731">
    <property type="entry name" value="Ribosomal protein L20"/>
    <property type="match status" value="1"/>
</dbReference>
<dbReference type="InterPro" id="IPR005813">
    <property type="entry name" value="Ribosomal_bL20"/>
</dbReference>
<proteinExistence type="inferred from homology"/>
<dbReference type="GO" id="GO:0000027">
    <property type="term" value="P:ribosomal large subunit assembly"/>
    <property type="evidence" value="ECO:0007669"/>
    <property type="project" value="UniProtKB-UniRule"/>
</dbReference>
<dbReference type="CDD" id="cd07026">
    <property type="entry name" value="Ribosomal_L20"/>
    <property type="match status" value="1"/>
</dbReference>
<evidence type="ECO:0000256" key="5">
    <source>
        <dbReference type="HAMAP-Rule" id="MF_00382"/>
    </source>
</evidence>
<dbReference type="AlphaFoldDB" id="A0A1F7UZM3"/>
<dbReference type="Gene3D" id="1.10.1900.20">
    <property type="entry name" value="Ribosomal protein L20"/>
    <property type="match status" value="1"/>
</dbReference>
<gene>
    <name evidence="5" type="primary">rplT</name>
    <name evidence="7" type="ORF">A3B32_02015</name>
</gene>
<comment type="caution">
    <text evidence="7">The sequence shown here is derived from an EMBL/GenBank/DDBJ whole genome shotgun (WGS) entry which is preliminary data.</text>
</comment>
<name>A0A1F7UZM3_9BACT</name>
<dbReference type="FunFam" id="1.10.1900.20:FF:000001">
    <property type="entry name" value="50S ribosomal protein L20"/>
    <property type="match status" value="1"/>
</dbReference>
<keyword evidence="5 6" id="KW-0699">rRNA-binding</keyword>
<evidence type="ECO:0000313" key="7">
    <source>
        <dbReference type="EMBL" id="OGL83248.1"/>
    </source>
</evidence>
<comment type="similarity">
    <text evidence="1 5 6">Belongs to the bacterial ribosomal protein bL20 family.</text>
</comment>
<dbReference type="HAMAP" id="MF_00382">
    <property type="entry name" value="Ribosomal_bL20"/>
    <property type="match status" value="1"/>
</dbReference>
<dbReference type="Pfam" id="PF00453">
    <property type="entry name" value="Ribosomal_L20"/>
    <property type="match status" value="1"/>
</dbReference>
<dbReference type="GO" id="GO:0003735">
    <property type="term" value="F:structural constituent of ribosome"/>
    <property type="evidence" value="ECO:0007669"/>
    <property type="project" value="InterPro"/>
</dbReference>
<dbReference type="Proteomes" id="UP000176932">
    <property type="component" value="Unassembled WGS sequence"/>
</dbReference>
<dbReference type="NCBIfam" id="TIGR01032">
    <property type="entry name" value="rplT_bact"/>
    <property type="match status" value="1"/>
</dbReference>
<keyword evidence="5 6" id="KW-0694">RNA-binding</keyword>
<dbReference type="EMBL" id="MGEL01000033">
    <property type="protein sequence ID" value="OGL83248.1"/>
    <property type="molecule type" value="Genomic_DNA"/>
</dbReference>
<evidence type="ECO:0000256" key="4">
    <source>
        <dbReference type="ARBA" id="ARBA00035172"/>
    </source>
</evidence>
<comment type="function">
    <text evidence="5 6">Binds directly to 23S ribosomal RNA and is necessary for the in vitro assembly process of the 50S ribosomal subunit. It is not involved in the protein synthesizing functions of that subunit.</text>
</comment>
<dbReference type="GO" id="GO:0005840">
    <property type="term" value="C:ribosome"/>
    <property type="evidence" value="ECO:0007669"/>
    <property type="project" value="UniProtKB-KW"/>
</dbReference>